<organism evidence="1 2">
    <name type="scientific">Artomyces pyxidatus</name>
    <dbReference type="NCBI Taxonomy" id="48021"/>
    <lineage>
        <taxon>Eukaryota</taxon>
        <taxon>Fungi</taxon>
        <taxon>Dikarya</taxon>
        <taxon>Basidiomycota</taxon>
        <taxon>Agaricomycotina</taxon>
        <taxon>Agaricomycetes</taxon>
        <taxon>Russulales</taxon>
        <taxon>Auriscalpiaceae</taxon>
        <taxon>Artomyces</taxon>
    </lineage>
</organism>
<accession>A0ACB8SW00</accession>
<sequence length="219" mass="24332">MVYERAAISHLAVRLSLLNRVFQTSPLLSAVDLFLRVYLWCLFPHLLASLRDRMMTPSITVLTYKSVDSGPWTWGSVSVQLMNELPTGVSGEPSGINSSAPRFSTNIGESSYSAYTYRPRLLISGPLVLRIWCLNVAICNPYSALKPSNLRSPNEAAEEGFPPRSTRFPNPVRSNPGSAFFLVQDQITRPSMVPNIATSTPSTFHCWPNITRRPRCAVS</sequence>
<evidence type="ECO:0000313" key="2">
    <source>
        <dbReference type="Proteomes" id="UP000814140"/>
    </source>
</evidence>
<name>A0ACB8SW00_9AGAM</name>
<keyword evidence="2" id="KW-1185">Reference proteome</keyword>
<protein>
    <submittedName>
        <fullName evidence="1">Uncharacterized protein</fullName>
    </submittedName>
</protein>
<reference evidence="1" key="1">
    <citation type="submission" date="2021-03" db="EMBL/GenBank/DDBJ databases">
        <authorList>
            <consortium name="DOE Joint Genome Institute"/>
            <person name="Ahrendt S."/>
            <person name="Looney B.P."/>
            <person name="Miyauchi S."/>
            <person name="Morin E."/>
            <person name="Drula E."/>
            <person name="Courty P.E."/>
            <person name="Chicoki N."/>
            <person name="Fauchery L."/>
            <person name="Kohler A."/>
            <person name="Kuo A."/>
            <person name="Labutti K."/>
            <person name="Pangilinan J."/>
            <person name="Lipzen A."/>
            <person name="Riley R."/>
            <person name="Andreopoulos W."/>
            <person name="He G."/>
            <person name="Johnson J."/>
            <person name="Barry K.W."/>
            <person name="Grigoriev I.V."/>
            <person name="Nagy L."/>
            <person name="Hibbett D."/>
            <person name="Henrissat B."/>
            <person name="Matheny P.B."/>
            <person name="Labbe J."/>
            <person name="Martin F."/>
        </authorList>
    </citation>
    <scope>NUCLEOTIDE SEQUENCE</scope>
    <source>
        <strain evidence="1">HHB10654</strain>
    </source>
</reference>
<gene>
    <name evidence="1" type="ORF">BV25DRAFT_942066</name>
</gene>
<comment type="caution">
    <text evidence="1">The sequence shown here is derived from an EMBL/GenBank/DDBJ whole genome shotgun (WGS) entry which is preliminary data.</text>
</comment>
<dbReference type="EMBL" id="MU277218">
    <property type="protein sequence ID" value="KAI0060554.1"/>
    <property type="molecule type" value="Genomic_DNA"/>
</dbReference>
<reference evidence="1" key="2">
    <citation type="journal article" date="2022" name="New Phytol.">
        <title>Evolutionary transition to the ectomycorrhizal habit in the genomes of a hyperdiverse lineage of mushroom-forming fungi.</title>
        <authorList>
            <person name="Looney B."/>
            <person name="Miyauchi S."/>
            <person name="Morin E."/>
            <person name="Drula E."/>
            <person name="Courty P.E."/>
            <person name="Kohler A."/>
            <person name="Kuo A."/>
            <person name="LaButti K."/>
            <person name="Pangilinan J."/>
            <person name="Lipzen A."/>
            <person name="Riley R."/>
            <person name="Andreopoulos W."/>
            <person name="He G."/>
            <person name="Johnson J."/>
            <person name="Nolan M."/>
            <person name="Tritt A."/>
            <person name="Barry K.W."/>
            <person name="Grigoriev I.V."/>
            <person name="Nagy L.G."/>
            <person name="Hibbett D."/>
            <person name="Henrissat B."/>
            <person name="Matheny P.B."/>
            <person name="Labbe J."/>
            <person name="Martin F.M."/>
        </authorList>
    </citation>
    <scope>NUCLEOTIDE SEQUENCE</scope>
    <source>
        <strain evidence="1">HHB10654</strain>
    </source>
</reference>
<dbReference type="Proteomes" id="UP000814140">
    <property type="component" value="Unassembled WGS sequence"/>
</dbReference>
<proteinExistence type="predicted"/>
<evidence type="ECO:0000313" key="1">
    <source>
        <dbReference type="EMBL" id="KAI0060554.1"/>
    </source>
</evidence>